<feature type="transmembrane region" description="Helical" evidence="9">
    <location>
        <begin position="421"/>
        <end position="441"/>
    </location>
</feature>
<evidence type="ECO:0000256" key="5">
    <source>
        <dbReference type="ARBA" id="ARBA00022989"/>
    </source>
</evidence>
<keyword evidence="7" id="KW-0961">Cell wall biogenesis/degradation</keyword>
<dbReference type="Proteomes" id="UP001634393">
    <property type="component" value="Unassembled WGS sequence"/>
</dbReference>
<dbReference type="GO" id="GO:0016757">
    <property type="term" value="F:glycosyltransferase activity"/>
    <property type="evidence" value="ECO:0007669"/>
    <property type="project" value="UniProtKB-KW"/>
</dbReference>
<evidence type="ECO:0008006" key="12">
    <source>
        <dbReference type="Google" id="ProtNLM"/>
    </source>
</evidence>
<evidence type="ECO:0000256" key="8">
    <source>
        <dbReference type="PIRSR" id="PIRSR605150-3"/>
    </source>
</evidence>
<evidence type="ECO:0000313" key="11">
    <source>
        <dbReference type="Proteomes" id="UP001634393"/>
    </source>
</evidence>
<sequence length="480" mass="53984">MLQVIYDTKHNEGVDDDSKLPLLVYVSREKRPSYPHRFKAGALNALLRVSGIMSNGPYTLVLDCDMYCNDPTSAKQAMCFHLDPKLSDSLSYAQFPQIFYNVSQNDIYDGQARSAYKTKYQGMDGIKGTVCAGTGYYLKKKALYCRPNHEDEFLQESEKNFGFSTKLINSVKELTGKNVNESKTISDATVQEAKKLASCTFEQNTRWGKEIGYSYDCLLESTFTGYLLHCKGWNSVYLYPNRPCFLGCTTIDMKDALVQLMKWASGLVQVGLSKYSPLTYGISRMSILQSMCYGYFTFSHFFSVSCLLYGIVPQLCFLYGIPVFPKATNPWFTAFAAVFLSSLAQHLYEVVSSGGSIRTMWNEQRIWMIKSVTACLFGCLDVMMKYIGVAKANFRLTNKAIDQEKLEKYEKGKFDFQGAKMFMIPLTMLVLLNLGCFLGGLKGLVNGGNVAEMFVQGLLCFYVLVLSFPILEGLIPKIGK</sequence>
<dbReference type="EMBL" id="JBJXBP010000008">
    <property type="protein sequence ID" value="KAL3812502.1"/>
    <property type="molecule type" value="Genomic_DNA"/>
</dbReference>
<dbReference type="InterPro" id="IPR005150">
    <property type="entry name" value="Cellulose_synth"/>
</dbReference>
<reference evidence="10 11" key="1">
    <citation type="submission" date="2024-12" db="EMBL/GenBank/DDBJ databases">
        <title>The unique morphological basis and parallel evolutionary history of personate flowers in Penstemon.</title>
        <authorList>
            <person name="Depatie T.H."/>
            <person name="Wessinger C.A."/>
        </authorList>
    </citation>
    <scope>NUCLEOTIDE SEQUENCE [LARGE SCALE GENOMIC DNA]</scope>
    <source>
        <strain evidence="10">WTNN_2</strain>
        <tissue evidence="10">Leaf</tissue>
    </source>
</reference>
<comment type="subcellular location">
    <subcellularLocation>
        <location evidence="1">Endomembrane system</location>
        <topology evidence="1">Multi-pass membrane protein</topology>
    </subcellularLocation>
</comment>
<feature type="binding site" evidence="8">
    <location>
        <position position="39"/>
    </location>
    <ligand>
        <name>Mn(2+)</name>
        <dbReference type="ChEBI" id="CHEBI:29035"/>
    </ligand>
</feature>
<keyword evidence="6 9" id="KW-0472">Membrane</keyword>
<dbReference type="Pfam" id="PF03552">
    <property type="entry name" value="Cellulose_synt"/>
    <property type="match status" value="2"/>
</dbReference>
<evidence type="ECO:0000256" key="7">
    <source>
        <dbReference type="ARBA" id="ARBA00023316"/>
    </source>
</evidence>
<keyword evidence="3" id="KW-0808">Transferase</keyword>
<name>A0ABD3RHK0_9LAMI</name>
<accession>A0ABD3RHK0</accession>
<evidence type="ECO:0000256" key="4">
    <source>
        <dbReference type="ARBA" id="ARBA00022692"/>
    </source>
</evidence>
<feature type="transmembrane region" description="Helical" evidence="9">
    <location>
        <begin position="331"/>
        <end position="348"/>
    </location>
</feature>
<dbReference type="SUPFAM" id="SSF53448">
    <property type="entry name" value="Nucleotide-diphospho-sugar transferases"/>
    <property type="match status" value="1"/>
</dbReference>
<gene>
    <name evidence="10" type="ORF">ACJIZ3_013770</name>
</gene>
<evidence type="ECO:0000256" key="1">
    <source>
        <dbReference type="ARBA" id="ARBA00004127"/>
    </source>
</evidence>
<keyword evidence="5 9" id="KW-1133">Transmembrane helix</keyword>
<organism evidence="10 11">
    <name type="scientific">Penstemon smallii</name>
    <dbReference type="NCBI Taxonomy" id="265156"/>
    <lineage>
        <taxon>Eukaryota</taxon>
        <taxon>Viridiplantae</taxon>
        <taxon>Streptophyta</taxon>
        <taxon>Embryophyta</taxon>
        <taxon>Tracheophyta</taxon>
        <taxon>Spermatophyta</taxon>
        <taxon>Magnoliopsida</taxon>
        <taxon>eudicotyledons</taxon>
        <taxon>Gunneridae</taxon>
        <taxon>Pentapetalae</taxon>
        <taxon>asterids</taxon>
        <taxon>lamiids</taxon>
        <taxon>Lamiales</taxon>
        <taxon>Plantaginaceae</taxon>
        <taxon>Cheloneae</taxon>
        <taxon>Penstemon</taxon>
    </lineage>
</organism>
<feature type="transmembrane region" description="Helical" evidence="9">
    <location>
        <begin position="293"/>
        <end position="319"/>
    </location>
</feature>
<evidence type="ECO:0000313" key="10">
    <source>
        <dbReference type="EMBL" id="KAL3812502.1"/>
    </source>
</evidence>
<evidence type="ECO:0000256" key="2">
    <source>
        <dbReference type="ARBA" id="ARBA00022676"/>
    </source>
</evidence>
<dbReference type="InterPro" id="IPR029044">
    <property type="entry name" value="Nucleotide-diphossugar_trans"/>
</dbReference>
<dbReference type="AlphaFoldDB" id="A0ABD3RHK0"/>
<protein>
    <recommendedName>
        <fullName evidence="12">Cellulose synthase-like protein G2</fullName>
    </recommendedName>
</protein>
<comment type="caution">
    <text evidence="10">The sequence shown here is derived from an EMBL/GenBank/DDBJ whole genome shotgun (WGS) entry which is preliminary data.</text>
</comment>
<feature type="transmembrane region" description="Helical" evidence="9">
    <location>
        <begin position="368"/>
        <end position="389"/>
    </location>
</feature>
<feature type="binding site" evidence="8">
    <location>
        <position position="63"/>
    </location>
    <ligand>
        <name>Mn(2+)</name>
        <dbReference type="ChEBI" id="CHEBI:29035"/>
    </ligand>
</feature>
<dbReference type="Gene3D" id="3.90.550.10">
    <property type="entry name" value="Spore Coat Polysaccharide Biosynthesis Protein SpsA, Chain A"/>
    <property type="match status" value="1"/>
</dbReference>
<keyword evidence="4 9" id="KW-0812">Transmembrane</keyword>
<keyword evidence="2" id="KW-0328">Glycosyltransferase</keyword>
<dbReference type="PANTHER" id="PTHR13301">
    <property type="entry name" value="X-BOX TRANSCRIPTION FACTOR-RELATED"/>
    <property type="match status" value="1"/>
</dbReference>
<dbReference type="GO" id="GO:0071555">
    <property type="term" value="P:cell wall organization"/>
    <property type="evidence" value="ECO:0007669"/>
    <property type="project" value="UniProtKB-KW"/>
</dbReference>
<feature type="transmembrane region" description="Helical" evidence="9">
    <location>
        <begin position="453"/>
        <end position="475"/>
    </location>
</feature>
<evidence type="ECO:0000256" key="9">
    <source>
        <dbReference type="SAM" id="Phobius"/>
    </source>
</evidence>
<evidence type="ECO:0000256" key="3">
    <source>
        <dbReference type="ARBA" id="ARBA00022679"/>
    </source>
</evidence>
<keyword evidence="11" id="KW-1185">Reference proteome</keyword>
<dbReference type="GO" id="GO:0012505">
    <property type="term" value="C:endomembrane system"/>
    <property type="evidence" value="ECO:0007669"/>
    <property type="project" value="UniProtKB-SubCell"/>
</dbReference>
<proteinExistence type="predicted"/>
<evidence type="ECO:0000256" key="6">
    <source>
        <dbReference type="ARBA" id="ARBA00023136"/>
    </source>
</evidence>